<dbReference type="Gene3D" id="3.40.50.2300">
    <property type="match status" value="1"/>
</dbReference>
<accession>A0A0Q3L5H2</accession>
<dbReference type="PANTHER" id="PTHR44591:SF3">
    <property type="entry name" value="RESPONSE REGULATORY DOMAIN-CONTAINING PROTEIN"/>
    <property type="match status" value="1"/>
</dbReference>
<evidence type="ECO:0000313" key="7">
    <source>
        <dbReference type="EMBL" id="SKB36097.1"/>
    </source>
</evidence>
<evidence type="ECO:0000313" key="9">
    <source>
        <dbReference type="Proteomes" id="UP000190130"/>
    </source>
</evidence>
<dbReference type="GO" id="GO:0000160">
    <property type="term" value="P:phosphorelay signal transduction system"/>
    <property type="evidence" value="ECO:0007669"/>
    <property type="project" value="InterPro"/>
</dbReference>
<dbReference type="Proteomes" id="UP000051562">
    <property type="component" value="Unassembled WGS sequence"/>
</dbReference>
<dbReference type="Proteomes" id="UP000190130">
    <property type="component" value="Unassembled WGS sequence"/>
</dbReference>
<dbReference type="InterPro" id="IPR011006">
    <property type="entry name" value="CheY-like_superfamily"/>
</dbReference>
<dbReference type="SMART" id="SM00448">
    <property type="entry name" value="REC"/>
    <property type="match status" value="1"/>
</dbReference>
<keyword evidence="2" id="KW-0805">Transcription regulation</keyword>
<dbReference type="InterPro" id="IPR050595">
    <property type="entry name" value="Bact_response_regulator"/>
</dbReference>
<dbReference type="PANTHER" id="PTHR44591">
    <property type="entry name" value="STRESS RESPONSE REGULATOR PROTEIN 1"/>
    <property type="match status" value="1"/>
</dbReference>
<dbReference type="Pfam" id="PF00072">
    <property type="entry name" value="Response_reg"/>
    <property type="match status" value="1"/>
</dbReference>
<dbReference type="InterPro" id="IPR001789">
    <property type="entry name" value="Sig_transdc_resp-reg_receiver"/>
</dbReference>
<dbReference type="OrthoDB" id="9786548at2"/>
<organism evidence="6 8">
    <name type="scientific">Bosea thiooxidans</name>
    <dbReference type="NCBI Taxonomy" id="53254"/>
    <lineage>
        <taxon>Bacteria</taxon>
        <taxon>Pseudomonadati</taxon>
        <taxon>Pseudomonadota</taxon>
        <taxon>Alphaproteobacteria</taxon>
        <taxon>Hyphomicrobiales</taxon>
        <taxon>Boseaceae</taxon>
        <taxon>Bosea</taxon>
    </lineage>
</organism>
<feature type="modified residue" description="4-aspartylphosphate" evidence="4">
    <location>
        <position position="61"/>
    </location>
</feature>
<dbReference type="EMBL" id="LMAR01000009">
    <property type="protein sequence ID" value="KQK32020.1"/>
    <property type="molecule type" value="Genomic_DNA"/>
</dbReference>
<evidence type="ECO:0000259" key="5">
    <source>
        <dbReference type="PROSITE" id="PS50110"/>
    </source>
</evidence>
<keyword evidence="3" id="KW-0804">Transcription</keyword>
<gene>
    <name evidence="6" type="ORF">ARD30_08490</name>
    <name evidence="7" type="ORF">SAMN05660750_00328</name>
</gene>
<feature type="domain" description="Response regulatory" evidence="5">
    <location>
        <begin position="11"/>
        <end position="130"/>
    </location>
</feature>
<keyword evidence="8" id="KW-1185">Reference proteome</keyword>
<dbReference type="AlphaFoldDB" id="A0A0Q3L5H2"/>
<reference evidence="7 9" key="2">
    <citation type="submission" date="2017-02" db="EMBL/GenBank/DDBJ databases">
        <authorList>
            <person name="Peterson S.W."/>
        </authorList>
    </citation>
    <scope>NUCLEOTIDE SEQUENCE [LARGE SCALE GENOMIC DNA]</scope>
    <source>
        <strain evidence="7 9">DSM 9653</strain>
    </source>
</reference>
<sequence>MHIAPSFPNLSVLLIDSSPHYRRLIRTMLYQAQLNRIFEAADLSSAATTFIQKQPNIVILDWDLADGGSVKCLAAIRSFKTSPFAKAPVLVMMERPDRRSVVQAAKLGAHEIITKPISPNNLWLHLSGIINMPRKYREANGKISLVPRAISNSMF</sequence>
<dbReference type="EMBL" id="FUYX01000001">
    <property type="protein sequence ID" value="SKB36097.1"/>
    <property type="molecule type" value="Genomic_DNA"/>
</dbReference>
<dbReference type="STRING" id="53254.SAMN05660750_00328"/>
<reference evidence="6 8" key="1">
    <citation type="submission" date="2015-10" db="EMBL/GenBank/DDBJ databases">
        <title>Draft genome of Bosea thiooxidans.</title>
        <authorList>
            <person name="Wang X."/>
        </authorList>
    </citation>
    <scope>NUCLEOTIDE SEQUENCE [LARGE SCALE GENOMIC DNA]</scope>
    <source>
        <strain evidence="6 8">CGMCC 9174</strain>
    </source>
</reference>
<evidence type="ECO:0000256" key="1">
    <source>
        <dbReference type="ARBA" id="ARBA00022553"/>
    </source>
</evidence>
<protein>
    <submittedName>
        <fullName evidence="7">Response regulator receiver domain-containing protein</fullName>
    </submittedName>
</protein>
<name>A0A0Q3L5H2_9HYPH</name>
<evidence type="ECO:0000313" key="8">
    <source>
        <dbReference type="Proteomes" id="UP000051562"/>
    </source>
</evidence>
<keyword evidence="1 4" id="KW-0597">Phosphoprotein</keyword>
<evidence type="ECO:0000256" key="2">
    <source>
        <dbReference type="ARBA" id="ARBA00023015"/>
    </source>
</evidence>
<proteinExistence type="predicted"/>
<dbReference type="RefSeq" id="WP_055726728.1">
    <property type="nucleotide sequence ID" value="NZ_FUYX01000001.1"/>
</dbReference>
<dbReference type="PROSITE" id="PS50110">
    <property type="entry name" value="RESPONSE_REGULATORY"/>
    <property type="match status" value="1"/>
</dbReference>
<evidence type="ECO:0000256" key="4">
    <source>
        <dbReference type="PROSITE-ProRule" id="PRU00169"/>
    </source>
</evidence>
<dbReference type="SUPFAM" id="SSF52172">
    <property type="entry name" value="CheY-like"/>
    <property type="match status" value="1"/>
</dbReference>
<evidence type="ECO:0000256" key="3">
    <source>
        <dbReference type="ARBA" id="ARBA00023163"/>
    </source>
</evidence>
<evidence type="ECO:0000313" key="6">
    <source>
        <dbReference type="EMBL" id="KQK32020.1"/>
    </source>
</evidence>